<gene>
    <name evidence="2" type="ORF">IE877_11825</name>
</gene>
<keyword evidence="1" id="KW-0812">Transmembrane</keyword>
<evidence type="ECO:0000313" key="2">
    <source>
        <dbReference type="EMBL" id="MBD9356568.1"/>
    </source>
</evidence>
<dbReference type="EMBL" id="JACXSS010000001">
    <property type="protein sequence ID" value="MBD9356568.1"/>
    <property type="molecule type" value="Genomic_DNA"/>
</dbReference>
<accession>A0ABR9D0B3</accession>
<dbReference type="Proteomes" id="UP000652176">
    <property type="component" value="Unassembled WGS sequence"/>
</dbReference>
<keyword evidence="1" id="KW-1133">Transmembrane helix</keyword>
<organism evidence="2 3">
    <name type="scientific">Methylomonas albis</name>
    <dbReference type="NCBI Taxonomy" id="1854563"/>
    <lineage>
        <taxon>Bacteria</taxon>
        <taxon>Pseudomonadati</taxon>
        <taxon>Pseudomonadota</taxon>
        <taxon>Gammaproteobacteria</taxon>
        <taxon>Methylococcales</taxon>
        <taxon>Methylococcaceae</taxon>
        <taxon>Methylomonas</taxon>
    </lineage>
</organism>
<keyword evidence="3" id="KW-1185">Reference proteome</keyword>
<protein>
    <recommendedName>
        <fullName evidence="4">PEP-CTERM protein-sorting domain-containing protein</fullName>
    </recommendedName>
</protein>
<reference evidence="2 3" key="1">
    <citation type="submission" date="2020-09" db="EMBL/GenBank/DDBJ databases">
        <title>Methylomonas albis sp. nov. and Methylomonas fluvii sp. nov.: Two cold-adapted methanotrophs from the River Elbe and an amended description of Methylovulum psychrotolerans strain Eb1.</title>
        <authorList>
            <person name="Bussmann I.K."/>
            <person name="Klings K.-W."/>
            <person name="Warnstedt J."/>
            <person name="Hoppert M."/>
            <person name="Saborowski A."/>
            <person name="Horn F."/>
            <person name="Liebner S."/>
        </authorList>
    </citation>
    <scope>NUCLEOTIDE SEQUENCE [LARGE SCALE GENOMIC DNA]</scope>
    <source>
        <strain evidence="2 3">EbA</strain>
    </source>
</reference>
<evidence type="ECO:0000256" key="1">
    <source>
        <dbReference type="SAM" id="Phobius"/>
    </source>
</evidence>
<evidence type="ECO:0000313" key="3">
    <source>
        <dbReference type="Proteomes" id="UP000652176"/>
    </source>
</evidence>
<comment type="caution">
    <text evidence="2">The sequence shown here is derived from an EMBL/GenBank/DDBJ whole genome shotgun (WGS) entry which is preliminary data.</text>
</comment>
<sequence>MGPISALPKNAGALEFSFLNSNFVTLHSAIAIVSSLTLSLADPMVEADYFTVGHPGGDTFTTMGSVRIYDYGYCPFGIGPACNTDSVDLIGHINSLDLDNFANPAGGAFLNSSISSTLAPVPIPAAGILFGSGLFGFSIIRKRHAANRL</sequence>
<proteinExistence type="predicted"/>
<feature type="transmembrane region" description="Helical" evidence="1">
    <location>
        <begin position="121"/>
        <end position="140"/>
    </location>
</feature>
<keyword evidence="1" id="KW-0472">Membrane</keyword>
<dbReference type="RefSeq" id="WP_192374909.1">
    <property type="nucleotide sequence ID" value="NZ_CAJHIV010000001.1"/>
</dbReference>
<name>A0ABR9D0B3_9GAMM</name>
<evidence type="ECO:0008006" key="4">
    <source>
        <dbReference type="Google" id="ProtNLM"/>
    </source>
</evidence>